<dbReference type="Gene3D" id="1.10.10.10">
    <property type="entry name" value="Winged helix-like DNA-binding domain superfamily/Winged helix DNA-binding domain"/>
    <property type="match status" value="2"/>
</dbReference>
<comment type="caution">
    <text evidence="2">The sequence shown here is derived from an EMBL/GenBank/DDBJ whole genome shotgun (WGS) entry which is preliminary data.</text>
</comment>
<name>A0A8J3QI28_9ACTN</name>
<dbReference type="Pfam" id="PF00196">
    <property type="entry name" value="GerE"/>
    <property type="match status" value="1"/>
</dbReference>
<dbReference type="PANTHER" id="PTHR34293:SF1">
    <property type="entry name" value="HTH-TYPE TRANSCRIPTIONAL REGULATOR TRMBL2"/>
    <property type="match status" value="1"/>
</dbReference>
<protein>
    <recommendedName>
        <fullName evidence="1">HTH luxR-type domain-containing protein</fullName>
    </recommendedName>
</protein>
<keyword evidence="3" id="KW-1185">Reference proteome</keyword>
<dbReference type="GO" id="GO:0003677">
    <property type="term" value="F:DNA binding"/>
    <property type="evidence" value="ECO:0007669"/>
    <property type="project" value="InterPro"/>
</dbReference>
<reference evidence="2" key="1">
    <citation type="submission" date="2021-01" db="EMBL/GenBank/DDBJ databases">
        <title>Whole genome shotgun sequence of Rhizocola hellebori NBRC 109834.</title>
        <authorList>
            <person name="Komaki H."/>
            <person name="Tamura T."/>
        </authorList>
    </citation>
    <scope>NUCLEOTIDE SEQUENCE</scope>
    <source>
        <strain evidence="2">NBRC 109834</strain>
    </source>
</reference>
<dbReference type="AlphaFoldDB" id="A0A8J3QI28"/>
<sequence length="325" mass="35079">MVFATLGMSSEEEALYRALVEFPSATAAALSVALDLPVVEVERLLVSLSGQGLVARTGNAEARFVASSPAIALGPLVRQRREDLRRAELELAALTERFWVSSSDRTAGDLVEVVTGVELIAKRFAQLQRSAQKEVSALVTARVDAVARRDNPDEDEGVQRGVHYKVVIERAIFEQQGAAADMAGAVHAGEDVRVVEKVPIKLLIADQHMGMVPMDSAGQAPAALLVHRSGLLDALLALFDAVWQRARPLHVEASGLTEKGPAELLAELDKQILNLLLAGLTDTSISTQLGLSMRTVQRRVREMMDLAGVHTRLQLGWHAAHSGWA</sequence>
<feature type="domain" description="HTH luxR-type" evidence="1">
    <location>
        <begin position="262"/>
        <end position="319"/>
    </location>
</feature>
<evidence type="ECO:0000259" key="1">
    <source>
        <dbReference type="SMART" id="SM00421"/>
    </source>
</evidence>
<dbReference type="InterPro" id="IPR002831">
    <property type="entry name" value="Tscrpt_reg_TrmB_N"/>
</dbReference>
<dbReference type="InterPro" id="IPR051797">
    <property type="entry name" value="TrmB-like"/>
</dbReference>
<dbReference type="InterPro" id="IPR016032">
    <property type="entry name" value="Sig_transdc_resp-reg_C-effctor"/>
</dbReference>
<dbReference type="Proteomes" id="UP000612899">
    <property type="component" value="Unassembled WGS sequence"/>
</dbReference>
<dbReference type="PANTHER" id="PTHR34293">
    <property type="entry name" value="HTH-TYPE TRANSCRIPTIONAL REGULATOR TRMBL2"/>
    <property type="match status" value="1"/>
</dbReference>
<evidence type="ECO:0000313" key="3">
    <source>
        <dbReference type="Proteomes" id="UP000612899"/>
    </source>
</evidence>
<dbReference type="SUPFAM" id="SSF46894">
    <property type="entry name" value="C-terminal effector domain of the bipartite response regulators"/>
    <property type="match status" value="1"/>
</dbReference>
<accession>A0A8J3QI28</accession>
<organism evidence="2 3">
    <name type="scientific">Rhizocola hellebori</name>
    <dbReference type="NCBI Taxonomy" id="1392758"/>
    <lineage>
        <taxon>Bacteria</taxon>
        <taxon>Bacillati</taxon>
        <taxon>Actinomycetota</taxon>
        <taxon>Actinomycetes</taxon>
        <taxon>Micromonosporales</taxon>
        <taxon>Micromonosporaceae</taxon>
        <taxon>Rhizocola</taxon>
    </lineage>
</organism>
<dbReference type="GO" id="GO:0006355">
    <property type="term" value="P:regulation of DNA-templated transcription"/>
    <property type="evidence" value="ECO:0007669"/>
    <property type="project" value="InterPro"/>
</dbReference>
<gene>
    <name evidence="2" type="ORF">Rhe02_93350</name>
</gene>
<dbReference type="InterPro" id="IPR000792">
    <property type="entry name" value="Tscrpt_reg_LuxR_C"/>
</dbReference>
<proteinExistence type="predicted"/>
<dbReference type="SMART" id="SM00421">
    <property type="entry name" value="HTH_LUXR"/>
    <property type="match status" value="1"/>
</dbReference>
<evidence type="ECO:0000313" key="2">
    <source>
        <dbReference type="EMBL" id="GIH11268.1"/>
    </source>
</evidence>
<dbReference type="InterPro" id="IPR036388">
    <property type="entry name" value="WH-like_DNA-bd_sf"/>
</dbReference>
<dbReference type="EMBL" id="BONY01000125">
    <property type="protein sequence ID" value="GIH11268.1"/>
    <property type="molecule type" value="Genomic_DNA"/>
</dbReference>
<dbReference type="Pfam" id="PF01978">
    <property type="entry name" value="TrmB"/>
    <property type="match status" value="1"/>
</dbReference>